<dbReference type="PANTHER" id="PTHR43414">
    <property type="entry name" value="MULTIDRUG RESISTANCE PROTEIN MDTG"/>
    <property type="match status" value="1"/>
</dbReference>
<dbReference type="PROSITE" id="PS50850">
    <property type="entry name" value="MFS"/>
    <property type="match status" value="1"/>
</dbReference>
<keyword evidence="6 7" id="KW-0472">Membrane</keyword>
<name>A0A6N4A4F4_OENOE</name>
<comment type="subcellular location">
    <subcellularLocation>
        <location evidence="1">Cell membrane</location>
        <topology evidence="1">Multi-pass membrane protein</topology>
    </subcellularLocation>
</comment>
<keyword evidence="3" id="KW-1003">Cell membrane</keyword>
<evidence type="ECO:0000256" key="3">
    <source>
        <dbReference type="ARBA" id="ARBA00022475"/>
    </source>
</evidence>
<comment type="caution">
    <text evidence="9">The sequence shown here is derived from an EMBL/GenBank/DDBJ whole genome shotgun (WGS) entry which is preliminary data.</text>
</comment>
<sequence>MIVSIFVSAVAGGAFLPLFIKNTLHASNNLSNWATSLCVSLSYLIGAILSPFLGRLADKYGAKPWLMRASWGTAIIYLLMTFVQNVTQLIILKMAQGLFVGLMTISGAIVVQIVAKKEVGKSLGFVAQQAVFQQ</sequence>
<dbReference type="SUPFAM" id="SSF103473">
    <property type="entry name" value="MFS general substrate transporter"/>
    <property type="match status" value="1"/>
</dbReference>
<dbReference type="RefSeq" id="WP_071420212.1">
    <property type="nucleotide sequence ID" value="NZ_MLLI01000218.1"/>
</dbReference>
<accession>A0A6N4A4F4</accession>
<proteinExistence type="predicted"/>
<dbReference type="GO" id="GO:0022857">
    <property type="term" value="F:transmembrane transporter activity"/>
    <property type="evidence" value="ECO:0007669"/>
    <property type="project" value="InterPro"/>
</dbReference>
<evidence type="ECO:0000259" key="8">
    <source>
        <dbReference type="PROSITE" id="PS50850"/>
    </source>
</evidence>
<dbReference type="InterPro" id="IPR011701">
    <property type="entry name" value="MFS"/>
</dbReference>
<protein>
    <recommendedName>
        <fullName evidence="8">Major facilitator superfamily (MFS) profile domain-containing protein</fullName>
    </recommendedName>
</protein>
<evidence type="ECO:0000256" key="6">
    <source>
        <dbReference type="ARBA" id="ARBA00023136"/>
    </source>
</evidence>
<dbReference type="Pfam" id="PF07690">
    <property type="entry name" value="MFS_1"/>
    <property type="match status" value="1"/>
</dbReference>
<keyword evidence="5 7" id="KW-1133">Transmembrane helix</keyword>
<evidence type="ECO:0000256" key="1">
    <source>
        <dbReference type="ARBA" id="ARBA00004651"/>
    </source>
</evidence>
<organism evidence="9 10">
    <name type="scientific">Oenococcus oeni</name>
    <name type="common">Leuconostoc oenos</name>
    <dbReference type="NCBI Taxonomy" id="1247"/>
    <lineage>
        <taxon>Bacteria</taxon>
        <taxon>Bacillati</taxon>
        <taxon>Bacillota</taxon>
        <taxon>Bacilli</taxon>
        <taxon>Lactobacillales</taxon>
        <taxon>Lactobacillaceae</taxon>
        <taxon>Oenococcus</taxon>
    </lineage>
</organism>
<dbReference type="InterPro" id="IPR036259">
    <property type="entry name" value="MFS_trans_sf"/>
</dbReference>
<evidence type="ECO:0000256" key="2">
    <source>
        <dbReference type="ARBA" id="ARBA00022448"/>
    </source>
</evidence>
<dbReference type="InterPro" id="IPR020846">
    <property type="entry name" value="MFS_dom"/>
</dbReference>
<evidence type="ECO:0000313" key="10">
    <source>
        <dbReference type="Proteomes" id="UP000181728"/>
    </source>
</evidence>
<evidence type="ECO:0000256" key="5">
    <source>
        <dbReference type="ARBA" id="ARBA00022989"/>
    </source>
</evidence>
<dbReference type="Proteomes" id="UP000181728">
    <property type="component" value="Unassembled WGS sequence"/>
</dbReference>
<dbReference type="EMBL" id="MLOK01000060">
    <property type="protein sequence ID" value="OIM20404.1"/>
    <property type="molecule type" value="Genomic_DNA"/>
</dbReference>
<feature type="transmembrane region" description="Helical" evidence="7">
    <location>
        <begin position="95"/>
        <end position="115"/>
    </location>
</feature>
<evidence type="ECO:0000313" key="9">
    <source>
        <dbReference type="EMBL" id="OIM20404.1"/>
    </source>
</evidence>
<dbReference type="Gene3D" id="1.20.1250.20">
    <property type="entry name" value="MFS general substrate transporter like domains"/>
    <property type="match status" value="1"/>
</dbReference>
<feature type="transmembrane region" description="Helical" evidence="7">
    <location>
        <begin position="65"/>
        <end position="83"/>
    </location>
</feature>
<dbReference type="AlphaFoldDB" id="A0A6N4A4F4"/>
<reference evidence="9 10" key="1">
    <citation type="journal article" date="2016" name="BMC Genomics">
        <title>Consensus pan-genome assembly of the specialised wine bacterium Oenococcus oeni.</title>
        <authorList>
            <person name="Sternes P.R."/>
            <person name="Borneman A.R."/>
        </authorList>
    </citation>
    <scope>NUCLEOTIDE SEQUENCE [LARGE SCALE GENOMIC DNA]</scope>
    <source>
        <strain evidence="9 10">AWRIB661</strain>
    </source>
</reference>
<feature type="transmembrane region" description="Helical" evidence="7">
    <location>
        <begin position="33"/>
        <end position="53"/>
    </location>
</feature>
<dbReference type="GO" id="GO:0005886">
    <property type="term" value="C:plasma membrane"/>
    <property type="evidence" value="ECO:0007669"/>
    <property type="project" value="UniProtKB-SubCell"/>
</dbReference>
<feature type="domain" description="Major facilitator superfamily (MFS) profile" evidence="8">
    <location>
        <begin position="1"/>
        <end position="134"/>
    </location>
</feature>
<gene>
    <name evidence="9" type="ORF">ATX59_09140</name>
</gene>
<dbReference type="PANTHER" id="PTHR43414:SF6">
    <property type="entry name" value="MULTIDRUG RESISTANCE PROTEIN MDTG"/>
    <property type="match status" value="1"/>
</dbReference>
<evidence type="ECO:0000256" key="4">
    <source>
        <dbReference type="ARBA" id="ARBA00022692"/>
    </source>
</evidence>
<evidence type="ECO:0000256" key="7">
    <source>
        <dbReference type="SAM" id="Phobius"/>
    </source>
</evidence>
<keyword evidence="4 7" id="KW-0812">Transmembrane</keyword>
<keyword evidence="2" id="KW-0813">Transport</keyword>